<evidence type="ECO:0000256" key="7">
    <source>
        <dbReference type="ARBA" id="ARBA00048707"/>
    </source>
</evidence>
<dbReference type="EMBL" id="CP009961">
    <property type="protein sequence ID" value="AKG39409.1"/>
    <property type="molecule type" value="Genomic_DNA"/>
</dbReference>
<evidence type="ECO:0000313" key="11">
    <source>
        <dbReference type="Proteomes" id="UP000067434"/>
    </source>
</evidence>
<dbReference type="PATRIC" id="fig|1550241.5.peg.1328"/>
<dbReference type="GeneID" id="25401845"/>
<evidence type="ECO:0000256" key="4">
    <source>
        <dbReference type="ARBA" id="ARBA00022490"/>
    </source>
</evidence>
<keyword evidence="5 9" id="KW-0378">Hydrolase</keyword>
<dbReference type="SUPFAM" id="SSF102462">
    <property type="entry name" value="Peptidyl-tRNA hydrolase II"/>
    <property type="match status" value="1"/>
</dbReference>
<dbReference type="NCBIfam" id="NF003314">
    <property type="entry name" value="PRK04322.1"/>
    <property type="match status" value="1"/>
</dbReference>
<dbReference type="InterPro" id="IPR023476">
    <property type="entry name" value="Pep_tRNA_hydro_II_dom_sf"/>
</dbReference>
<dbReference type="InterPro" id="IPR002833">
    <property type="entry name" value="PTH2"/>
</dbReference>
<comment type="similarity">
    <text evidence="6 9">Belongs to the PTH2 family.</text>
</comment>
<dbReference type="HAMAP" id="MF_00628">
    <property type="entry name" value="Pept_tRNA_hydro_arch"/>
    <property type="match status" value="1"/>
</dbReference>
<dbReference type="Proteomes" id="UP000067434">
    <property type="component" value="Chromosome"/>
</dbReference>
<keyword evidence="11" id="KW-1185">Reference proteome</keyword>
<reference evidence="10 11" key="1">
    <citation type="journal article" date="2015" name="Stand. Genomic Sci.">
        <title>Complete genome sequence of and proposal of Thermofilum uzonense sp. nov. a novel hyperthermophilic crenarchaeon and emended description of the genus Thermofilum.</title>
        <authorList>
            <person name="Toshchakov S.V."/>
            <person name="Korzhenkov A.A."/>
            <person name="Samarov N.I."/>
            <person name="Mazunin I.O."/>
            <person name="Mozhey O.I."/>
            <person name="Shmyr I.S."/>
            <person name="Derbikova K.S."/>
            <person name="Taranov E.A."/>
            <person name="Dominova I.N."/>
            <person name="Bonch-Osmolovskaya E.A."/>
            <person name="Patrushev M.V."/>
            <person name="Podosokorskaya O.A."/>
            <person name="Kublanov I.V."/>
        </authorList>
    </citation>
    <scope>NUCLEOTIDE SEQUENCE [LARGE SCALE GENOMIC DNA]</scope>
    <source>
        <strain evidence="10 11">1807-2</strain>
    </source>
</reference>
<dbReference type="FunFam" id="3.40.1490.10:FF:000001">
    <property type="entry name" value="Peptidyl-tRNA hydrolase 2"/>
    <property type="match status" value="1"/>
</dbReference>
<dbReference type="GO" id="GO:0005829">
    <property type="term" value="C:cytosol"/>
    <property type="evidence" value="ECO:0007669"/>
    <property type="project" value="TreeGrafter"/>
</dbReference>
<protein>
    <recommendedName>
        <fullName evidence="8 9">Peptidyl-tRNA hydrolase</fullName>
        <shortName evidence="9">PTH</shortName>
        <ecNumber evidence="3 9">3.1.1.29</ecNumber>
    </recommendedName>
</protein>
<dbReference type="InterPro" id="IPR034759">
    <property type="entry name" value="Pept_tRNA_hydro_arch"/>
</dbReference>
<comment type="function">
    <text evidence="1 9">The natural substrate for this enzyme may be peptidyl-tRNAs which drop off the ribosome during protein synthesis.</text>
</comment>
<dbReference type="Gene3D" id="3.40.1490.10">
    <property type="entry name" value="Bit1"/>
    <property type="match status" value="1"/>
</dbReference>
<dbReference type="PANTHER" id="PTHR12649:SF11">
    <property type="entry name" value="PEPTIDYL-TRNA HYDROLASE 2, MITOCHONDRIAL"/>
    <property type="match status" value="1"/>
</dbReference>
<organism evidence="10 11">
    <name type="scientific">Infirmifilum uzonense</name>
    <dbReference type="NCBI Taxonomy" id="1550241"/>
    <lineage>
        <taxon>Archaea</taxon>
        <taxon>Thermoproteota</taxon>
        <taxon>Thermoprotei</taxon>
        <taxon>Thermofilales</taxon>
        <taxon>Thermofilaceae</taxon>
        <taxon>Infirmifilum</taxon>
    </lineage>
</organism>
<dbReference type="Pfam" id="PF01981">
    <property type="entry name" value="PTH2"/>
    <property type="match status" value="1"/>
</dbReference>
<gene>
    <name evidence="9" type="primary">pth</name>
    <name evidence="10" type="ORF">MA03_06400</name>
</gene>
<evidence type="ECO:0000256" key="3">
    <source>
        <dbReference type="ARBA" id="ARBA00013260"/>
    </source>
</evidence>
<dbReference type="PANTHER" id="PTHR12649">
    <property type="entry name" value="PEPTIDYL-TRNA HYDROLASE 2"/>
    <property type="match status" value="1"/>
</dbReference>
<comment type="subcellular location">
    <subcellularLocation>
        <location evidence="2 9">Cytoplasm</location>
    </subcellularLocation>
</comment>
<dbReference type="STRING" id="1550241.MA03_06400"/>
<dbReference type="KEGG" id="thf:MA03_06400"/>
<evidence type="ECO:0000256" key="2">
    <source>
        <dbReference type="ARBA" id="ARBA00004496"/>
    </source>
</evidence>
<dbReference type="GO" id="GO:0006412">
    <property type="term" value="P:translation"/>
    <property type="evidence" value="ECO:0007669"/>
    <property type="project" value="UniProtKB-UniRule"/>
</dbReference>
<keyword evidence="4 9" id="KW-0963">Cytoplasm</keyword>
<evidence type="ECO:0000256" key="6">
    <source>
        <dbReference type="ARBA" id="ARBA00038050"/>
    </source>
</evidence>
<evidence type="ECO:0000256" key="1">
    <source>
        <dbReference type="ARBA" id="ARBA00003043"/>
    </source>
</evidence>
<dbReference type="HOGENOM" id="CLU_073661_2_2_2"/>
<dbReference type="AlphaFoldDB" id="A0A0F7FK04"/>
<dbReference type="CDD" id="cd02430">
    <property type="entry name" value="PTH2"/>
    <property type="match status" value="1"/>
</dbReference>
<name>A0A0F7FK04_9CREN</name>
<sequence>MKQVIVVRRDLQMGRGKMVAQGAHASLGAFLEAQRMKPEWVERWLESGQKKIVVRVESLEELLSVYEEAKSLGLPVSLVRDMGLTQLEPGTITSVGIGPAPASLLDKVTGKLKLL</sequence>
<evidence type="ECO:0000256" key="9">
    <source>
        <dbReference type="HAMAP-Rule" id="MF_00628"/>
    </source>
</evidence>
<evidence type="ECO:0000256" key="8">
    <source>
        <dbReference type="ARBA" id="ARBA00050038"/>
    </source>
</evidence>
<dbReference type="EC" id="3.1.1.29" evidence="3 9"/>
<evidence type="ECO:0000256" key="5">
    <source>
        <dbReference type="ARBA" id="ARBA00022801"/>
    </source>
</evidence>
<proteinExistence type="inferred from homology"/>
<dbReference type="NCBIfam" id="TIGR00283">
    <property type="entry name" value="arch_pth2"/>
    <property type="match status" value="1"/>
</dbReference>
<dbReference type="OrthoDB" id="6075at2157"/>
<dbReference type="GO" id="GO:0004045">
    <property type="term" value="F:peptidyl-tRNA hydrolase activity"/>
    <property type="evidence" value="ECO:0007669"/>
    <property type="project" value="UniProtKB-UniRule"/>
</dbReference>
<evidence type="ECO:0000313" key="10">
    <source>
        <dbReference type="EMBL" id="AKG39409.1"/>
    </source>
</evidence>
<comment type="catalytic activity">
    <reaction evidence="7 9">
        <text>an N-acyl-L-alpha-aminoacyl-tRNA + H2O = an N-acyl-L-amino acid + a tRNA + H(+)</text>
        <dbReference type="Rhea" id="RHEA:54448"/>
        <dbReference type="Rhea" id="RHEA-COMP:10123"/>
        <dbReference type="Rhea" id="RHEA-COMP:13883"/>
        <dbReference type="ChEBI" id="CHEBI:15377"/>
        <dbReference type="ChEBI" id="CHEBI:15378"/>
        <dbReference type="ChEBI" id="CHEBI:59874"/>
        <dbReference type="ChEBI" id="CHEBI:78442"/>
        <dbReference type="ChEBI" id="CHEBI:138191"/>
        <dbReference type="EC" id="3.1.1.29"/>
    </reaction>
</comment>
<accession>A0A0F7FK04</accession>
<dbReference type="RefSeq" id="WP_052884929.1">
    <property type="nucleotide sequence ID" value="NZ_CP009961.1"/>
</dbReference>